<dbReference type="SUPFAM" id="SSF88723">
    <property type="entry name" value="PIN domain-like"/>
    <property type="match status" value="1"/>
</dbReference>
<dbReference type="GO" id="GO:0000287">
    <property type="term" value="F:magnesium ion binding"/>
    <property type="evidence" value="ECO:0007669"/>
    <property type="project" value="UniProtKB-UniRule"/>
</dbReference>
<protein>
    <recommendedName>
        <fullName evidence="5">Ribonuclease VapC</fullName>
        <shortName evidence="5">RNase VapC</shortName>
        <ecNumber evidence="5">3.1.-.-</ecNumber>
    </recommendedName>
    <alternativeName>
        <fullName evidence="5">Toxin VapC</fullName>
    </alternativeName>
</protein>
<dbReference type="InterPro" id="IPR029060">
    <property type="entry name" value="PIN-like_dom_sf"/>
</dbReference>
<keyword evidence="3 5" id="KW-0479">Metal-binding</keyword>
<keyword evidence="5" id="KW-0460">Magnesium</keyword>
<dbReference type="EC" id="3.1.-.-" evidence="5"/>
<dbReference type="GO" id="GO:0016787">
    <property type="term" value="F:hydrolase activity"/>
    <property type="evidence" value="ECO:0007669"/>
    <property type="project" value="UniProtKB-KW"/>
</dbReference>
<comment type="cofactor">
    <cofactor evidence="5">
        <name>Mg(2+)</name>
        <dbReference type="ChEBI" id="CHEBI:18420"/>
    </cofactor>
</comment>
<dbReference type="HAMAP" id="MF_00265">
    <property type="entry name" value="VapC_Nob1"/>
    <property type="match status" value="1"/>
</dbReference>
<comment type="caution">
    <text evidence="7">The sequence shown here is derived from an EMBL/GenBank/DDBJ whole genome shotgun (WGS) entry which is preliminary data.</text>
</comment>
<organism evidence="7 8">
    <name type="scientific">Candidatus Contendobacter odensis Run_B_J11</name>
    <dbReference type="NCBI Taxonomy" id="1400861"/>
    <lineage>
        <taxon>Bacteria</taxon>
        <taxon>Pseudomonadati</taxon>
        <taxon>Pseudomonadota</taxon>
        <taxon>Gammaproteobacteria</taxon>
        <taxon>Candidatus Competibacteraceae</taxon>
        <taxon>Candidatus Contendibacter</taxon>
    </lineage>
</organism>
<evidence type="ECO:0000313" key="8">
    <source>
        <dbReference type="Proteomes" id="UP000019184"/>
    </source>
</evidence>
<dbReference type="AlphaFoldDB" id="A0A7U7J601"/>
<evidence type="ECO:0000256" key="2">
    <source>
        <dbReference type="ARBA" id="ARBA00022722"/>
    </source>
</evidence>
<feature type="binding site" evidence="5">
    <location>
        <position position="7"/>
    </location>
    <ligand>
        <name>Mg(2+)</name>
        <dbReference type="ChEBI" id="CHEBI:18420"/>
    </ligand>
</feature>
<dbReference type="Gene3D" id="3.40.50.1010">
    <property type="entry name" value="5'-nuclease"/>
    <property type="match status" value="1"/>
</dbReference>
<gene>
    <name evidence="5" type="primary">vapC</name>
    <name evidence="7" type="ORF">BN874_750002</name>
</gene>
<name>A0A7U7J601_9GAMM</name>
<dbReference type="OrthoDB" id="25693at2"/>
<keyword evidence="2 5" id="KW-0540">Nuclease</keyword>
<comment type="similarity">
    <text evidence="5">Belongs to the PINc/VapC protein family.</text>
</comment>
<keyword evidence="4 5" id="KW-0378">Hydrolase</keyword>
<evidence type="ECO:0000256" key="1">
    <source>
        <dbReference type="ARBA" id="ARBA00022649"/>
    </source>
</evidence>
<dbReference type="Proteomes" id="UP000019184">
    <property type="component" value="Unassembled WGS sequence"/>
</dbReference>
<comment type="function">
    <text evidence="5">Toxic component of a toxin-antitoxin (TA) system. An RNase.</text>
</comment>
<feature type="binding site" evidence="5">
    <location>
        <position position="108"/>
    </location>
    <ligand>
        <name>Mg(2+)</name>
        <dbReference type="ChEBI" id="CHEBI:18420"/>
    </ligand>
</feature>
<evidence type="ECO:0000256" key="3">
    <source>
        <dbReference type="ARBA" id="ARBA00022723"/>
    </source>
</evidence>
<keyword evidence="8" id="KW-1185">Reference proteome</keyword>
<dbReference type="InterPro" id="IPR022907">
    <property type="entry name" value="VapC_family"/>
</dbReference>
<accession>A0A7U7J601</accession>
<dbReference type="EMBL" id="CBTK010000293">
    <property type="protein sequence ID" value="CDH47108.1"/>
    <property type="molecule type" value="Genomic_DNA"/>
</dbReference>
<dbReference type="Pfam" id="PF01850">
    <property type="entry name" value="PIN"/>
    <property type="match status" value="1"/>
</dbReference>
<dbReference type="GO" id="GO:0004540">
    <property type="term" value="F:RNA nuclease activity"/>
    <property type="evidence" value="ECO:0007669"/>
    <property type="project" value="InterPro"/>
</dbReference>
<dbReference type="GO" id="GO:0090729">
    <property type="term" value="F:toxin activity"/>
    <property type="evidence" value="ECO:0007669"/>
    <property type="project" value="UniProtKB-KW"/>
</dbReference>
<evidence type="ECO:0000259" key="6">
    <source>
        <dbReference type="Pfam" id="PF01850"/>
    </source>
</evidence>
<sequence length="152" mass="16647">MNAVLFDTSVLVPYCVAAHPHRVRALAVVAESTQSSLECWIALHSLAETFAVLSAMPLNPRLAPDQALLLIEMEILPHFSIVSPSIDAYREAMADMARVGRSGGAVYDALIFQAARTIGASRLYTFNEKHFRPLLREGESLEIVCPALPNSR</sequence>
<dbReference type="InterPro" id="IPR002716">
    <property type="entry name" value="PIN_dom"/>
</dbReference>
<evidence type="ECO:0000256" key="4">
    <source>
        <dbReference type="ARBA" id="ARBA00022801"/>
    </source>
</evidence>
<evidence type="ECO:0000313" key="7">
    <source>
        <dbReference type="EMBL" id="CDH47108.1"/>
    </source>
</evidence>
<feature type="domain" description="PIN" evidence="6">
    <location>
        <begin position="4"/>
        <end position="130"/>
    </location>
</feature>
<dbReference type="RefSeq" id="WP_051498062.1">
    <property type="nucleotide sequence ID" value="NZ_CBTK010000293.1"/>
</dbReference>
<evidence type="ECO:0000256" key="5">
    <source>
        <dbReference type="HAMAP-Rule" id="MF_00265"/>
    </source>
</evidence>
<keyword evidence="5" id="KW-0800">Toxin</keyword>
<proteinExistence type="inferred from homology"/>
<keyword evidence="1 5" id="KW-1277">Toxin-antitoxin system</keyword>
<reference evidence="7 8" key="1">
    <citation type="journal article" date="2014" name="ISME J.">
        <title>Candidatus Competibacter-lineage genomes retrieved from metagenomes reveal functional metabolic diversity.</title>
        <authorList>
            <person name="McIlroy S.J."/>
            <person name="Albertsen M."/>
            <person name="Andresen E.K."/>
            <person name="Saunders A.M."/>
            <person name="Kristiansen R."/>
            <person name="Stokholm-Bjerregaard M."/>
            <person name="Nielsen K.L."/>
            <person name="Nielsen P.H."/>
        </authorList>
    </citation>
    <scope>NUCLEOTIDE SEQUENCE [LARGE SCALE GENOMIC DNA]</scope>
    <source>
        <strain evidence="7 8">Run_B_J11</strain>
    </source>
</reference>